<evidence type="ECO:0000313" key="1">
    <source>
        <dbReference type="EMBL" id="CDY61772.1"/>
    </source>
</evidence>
<reference evidence="1 2" key="1">
    <citation type="journal article" date="2014" name="Science">
        <title>Plant genetics. Early allopolyploid evolution in the post-Neolithic Brassica napus oilseed genome.</title>
        <authorList>
            <person name="Chalhoub B."/>
            <person name="Denoeud F."/>
            <person name="Liu S."/>
            <person name="Parkin I.A."/>
            <person name="Tang H."/>
            <person name="Wang X."/>
            <person name="Chiquet J."/>
            <person name="Belcram H."/>
            <person name="Tong C."/>
            <person name="Samans B."/>
            <person name="Correa M."/>
            <person name="Da Silva C."/>
            <person name="Just J."/>
            <person name="Falentin C."/>
            <person name="Koh C.S."/>
            <person name="Le Clainche I."/>
            <person name="Bernard M."/>
            <person name="Bento P."/>
            <person name="Noel B."/>
            <person name="Labadie K."/>
            <person name="Alberti A."/>
            <person name="Charles M."/>
            <person name="Arnaud D."/>
            <person name="Guo H."/>
            <person name="Daviaud C."/>
            <person name="Alamery S."/>
            <person name="Jabbari K."/>
            <person name="Zhao M."/>
            <person name="Edger P.P."/>
            <person name="Chelaifa H."/>
            <person name="Tack D."/>
            <person name="Lassalle G."/>
            <person name="Mestiri I."/>
            <person name="Schnel N."/>
            <person name="Le Paslier M.C."/>
            <person name="Fan G."/>
            <person name="Renault V."/>
            <person name="Bayer P.E."/>
            <person name="Golicz A.A."/>
            <person name="Manoli S."/>
            <person name="Lee T.H."/>
            <person name="Thi V.H."/>
            <person name="Chalabi S."/>
            <person name="Hu Q."/>
            <person name="Fan C."/>
            <person name="Tollenaere R."/>
            <person name="Lu Y."/>
            <person name="Battail C."/>
            <person name="Shen J."/>
            <person name="Sidebottom C.H."/>
            <person name="Wang X."/>
            <person name="Canaguier A."/>
            <person name="Chauveau A."/>
            <person name="Berard A."/>
            <person name="Deniot G."/>
            <person name="Guan M."/>
            <person name="Liu Z."/>
            <person name="Sun F."/>
            <person name="Lim Y.P."/>
            <person name="Lyons E."/>
            <person name="Town C.D."/>
            <person name="Bancroft I."/>
            <person name="Wang X."/>
            <person name="Meng J."/>
            <person name="Ma J."/>
            <person name="Pires J.C."/>
            <person name="King G.J."/>
            <person name="Brunel D."/>
            <person name="Delourme R."/>
            <person name="Renard M."/>
            <person name="Aury J.M."/>
            <person name="Adams K.L."/>
            <person name="Batley J."/>
            <person name="Snowdon R.J."/>
            <person name="Tost J."/>
            <person name="Edwards D."/>
            <person name="Zhou Y."/>
            <person name="Hua W."/>
            <person name="Sharpe A.G."/>
            <person name="Paterson A.H."/>
            <person name="Guan C."/>
            <person name="Wincker P."/>
        </authorList>
    </citation>
    <scope>NUCLEOTIDE SEQUENCE [LARGE SCALE GENOMIC DNA]</scope>
    <source>
        <strain evidence="2">cv. Darmor-bzh</strain>
    </source>
</reference>
<gene>
    <name evidence="1" type="primary">BnaAnng17730D</name>
    <name evidence="1" type="ORF">GSBRNA2T00034353001</name>
</gene>
<sequence length="28" mass="3323">MVSLGHGRTRTMWLLHYYKLSSMTILNL</sequence>
<keyword evidence="2" id="KW-1185">Reference proteome</keyword>
<organism evidence="1 2">
    <name type="scientific">Brassica napus</name>
    <name type="common">Rape</name>
    <dbReference type="NCBI Taxonomy" id="3708"/>
    <lineage>
        <taxon>Eukaryota</taxon>
        <taxon>Viridiplantae</taxon>
        <taxon>Streptophyta</taxon>
        <taxon>Embryophyta</taxon>
        <taxon>Tracheophyta</taxon>
        <taxon>Spermatophyta</taxon>
        <taxon>Magnoliopsida</taxon>
        <taxon>eudicotyledons</taxon>
        <taxon>Gunneridae</taxon>
        <taxon>Pentapetalae</taxon>
        <taxon>rosids</taxon>
        <taxon>malvids</taxon>
        <taxon>Brassicales</taxon>
        <taxon>Brassicaceae</taxon>
        <taxon>Brassiceae</taxon>
        <taxon>Brassica</taxon>
    </lineage>
</organism>
<dbReference type="EMBL" id="LK034037">
    <property type="protein sequence ID" value="CDY61772.1"/>
    <property type="molecule type" value="Genomic_DNA"/>
</dbReference>
<proteinExistence type="predicted"/>
<dbReference type="PaxDb" id="3708-A0A078JBH1"/>
<evidence type="ECO:0000313" key="2">
    <source>
        <dbReference type="Proteomes" id="UP000028999"/>
    </source>
</evidence>
<dbReference type="AlphaFoldDB" id="A0A078JBH1"/>
<protein>
    <submittedName>
        <fullName evidence="1">BnaAnng17730D protein</fullName>
    </submittedName>
</protein>
<name>A0A078JBH1_BRANA</name>
<dbReference type="Gramene" id="CDY61772">
    <property type="protein sequence ID" value="CDY61772"/>
    <property type="gene ID" value="GSBRNA2T00034353001"/>
</dbReference>
<accession>A0A078JBH1</accession>
<dbReference type="Proteomes" id="UP000028999">
    <property type="component" value="Unassembled WGS sequence"/>
</dbReference>